<dbReference type="InterPro" id="IPR001680">
    <property type="entry name" value="WD40_rpt"/>
</dbReference>
<gene>
    <name evidence="2" type="ORF">PPRIM_AZ9-3.1.T1850012</name>
</gene>
<evidence type="ECO:0000313" key="3">
    <source>
        <dbReference type="Proteomes" id="UP000688137"/>
    </source>
</evidence>
<proteinExistence type="predicted"/>
<name>A0A8S1QQR4_PARPR</name>
<dbReference type="AlphaFoldDB" id="A0A8S1QQR4"/>
<evidence type="ECO:0000313" key="2">
    <source>
        <dbReference type="EMBL" id="CAD8116967.1"/>
    </source>
</evidence>
<reference evidence="2" key="1">
    <citation type="submission" date="2021-01" db="EMBL/GenBank/DDBJ databases">
        <authorList>
            <consortium name="Genoscope - CEA"/>
            <person name="William W."/>
        </authorList>
    </citation>
    <scope>NUCLEOTIDE SEQUENCE</scope>
</reference>
<dbReference type="EMBL" id="CAJJDM010000194">
    <property type="protein sequence ID" value="CAD8116967.1"/>
    <property type="molecule type" value="Genomic_DNA"/>
</dbReference>
<dbReference type="GO" id="GO:0016226">
    <property type="term" value="P:iron-sulfur cluster assembly"/>
    <property type="evidence" value="ECO:0007669"/>
    <property type="project" value="TreeGrafter"/>
</dbReference>
<comment type="caution">
    <text evidence="2">The sequence shown here is derived from an EMBL/GenBank/DDBJ whole genome shotgun (WGS) entry which is preliminary data.</text>
</comment>
<protein>
    <submittedName>
        <fullName evidence="2">Uncharacterized protein</fullName>
    </submittedName>
</protein>
<feature type="repeat" description="WD" evidence="1">
    <location>
        <begin position="109"/>
        <end position="141"/>
    </location>
</feature>
<dbReference type="PANTHER" id="PTHR19920:SF0">
    <property type="entry name" value="CYTOSOLIC IRON-SULFUR PROTEIN ASSEMBLY PROTEIN CIAO1-RELATED"/>
    <property type="match status" value="1"/>
</dbReference>
<dbReference type="PANTHER" id="PTHR19920">
    <property type="entry name" value="WD40 PROTEIN CIAO1"/>
    <property type="match status" value="1"/>
</dbReference>
<dbReference type="SMART" id="SM00320">
    <property type="entry name" value="WD40"/>
    <property type="match status" value="2"/>
</dbReference>
<organism evidence="2 3">
    <name type="scientific">Paramecium primaurelia</name>
    <dbReference type="NCBI Taxonomy" id="5886"/>
    <lineage>
        <taxon>Eukaryota</taxon>
        <taxon>Sar</taxon>
        <taxon>Alveolata</taxon>
        <taxon>Ciliophora</taxon>
        <taxon>Intramacronucleata</taxon>
        <taxon>Oligohymenophorea</taxon>
        <taxon>Peniculida</taxon>
        <taxon>Parameciidae</taxon>
        <taxon>Paramecium</taxon>
    </lineage>
</organism>
<dbReference type="Pfam" id="PF00400">
    <property type="entry name" value="WD40"/>
    <property type="match status" value="2"/>
</dbReference>
<keyword evidence="3" id="KW-1185">Reference proteome</keyword>
<dbReference type="PROSITE" id="PS50082">
    <property type="entry name" value="WD_REPEATS_2"/>
    <property type="match status" value="1"/>
</dbReference>
<evidence type="ECO:0000256" key="1">
    <source>
        <dbReference type="PROSITE-ProRule" id="PRU00221"/>
    </source>
</evidence>
<keyword evidence="1" id="KW-0853">WD repeat</keyword>
<sequence>MIQQQQNNQSKYFSHKLLYSITQKYPKHCFAQAINNNNTLLVLGSSIVCKIIYLKNELKQLQQTKMHKGAISTLNFFKSRQQFISGSYDSSIIIQPTNLLQNLKYITKLQGHSRGISCLVVNPNTEDLIISGSVDKTIRFWYYSSSSNWSCSQTINEHNDQVNGLSINQDEINKFYQWKDLMDNCGILNKRFLKMVIVLHLQQQIYLHFNPVMVNIYNYIQLIIPLDYMQNQKEPQVKGVGSDCQYYFPQIYISSRKLLLSKNGYFVNLLQFNFDSENWDCEFIEGIEFDQRGNFGNIFGTMSDNGEYLITWDCMAGNIEIRQFTYKNDMNDHQIIN</sequence>
<dbReference type="GO" id="GO:0097361">
    <property type="term" value="C:cytosolic [4Fe-4S] assembly targeting complex"/>
    <property type="evidence" value="ECO:0007669"/>
    <property type="project" value="TreeGrafter"/>
</dbReference>
<accession>A0A8S1QQR4</accession>
<dbReference type="PROSITE" id="PS50294">
    <property type="entry name" value="WD_REPEATS_REGION"/>
    <property type="match status" value="1"/>
</dbReference>
<dbReference type="Proteomes" id="UP000688137">
    <property type="component" value="Unassembled WGS sequence"/>
</dbReference>